<feature type="region of interest" description="Disordered" evidence="1">
    <location>
        <begin position="210"/>
        <end position="230"/>
    </location>
</feature>
<organism evidence="2 3">
    <name type="scientific">Jimgerdemannia flammicorona</name>
    <dbReference type="NCBI Taxonomy" id="994334"/>
    <lineage>
        <taxon>Eukaryota</taxon>
        <taxon>Fungi</taxon>
        <taxon>Fungi incertae sedis</taxon>
        <taxon>Mucoromycota</taxon>
        <taxon>Mucoromycotina</taxon>
        <taxon>Endogonomycetes</taxon>
        <taxon>Endogonales</taxon>
        <taxon>Endogonaceae</taxon>
        <taxon>Jimgerdemannia</taxon>
    </lineage>
</organism>
<dbReference type="EMBL" id="RBNI01018916">
    <property type="protein sequence ID" value="RUO96994.1"/>
    <property type="molecule type" value="Genomic_DNA"/>
</dbReference>
<comment type="caution">
    <text evidence="2">The sequence shown here is derived from an EMBL/GenBank/DDBJ whole genome shotgun (WGS) entry which is preliminary data.</text>
</comment>
<evidence type="ECO:0000313" key="2">
    <source>
        <dbReference type="EMBL" id="RUO96994.1"/>
    </source>
</evidence>
<feature type="region of interest" description="Disordered" evidence="1">
    <location>
        <begin position="175"/>
        <end position="194"/>
    </location>
</feature>
<protein>
    <submittedName>
        <fullName evidence="2">Uncharacterized protein</fullName>
    </submittedName>
</protein>
<evidence type="ECO:0000256" key="1">
    <source>
        <dbReference type="SAM" id="MobiDB-lite"/>
    </source>
</evidence>
<proteinExistence type="predicted"/>
<dbReference type="Proteomes" id="UP000268093">
    <property type="component" value="Unassembled WGS sequence"/>
</dbReference>
<feature type="region of interest" description="Disordered" evidence="1">
    <location>
        <begin position="84"/>
        <end position="169"/>
    </location>
</feature>
<feature type="compositionally biased region" description="Low complexity" evidence="1">
    <location>
        <begin position="210"/>
        <end position="220"/>
    </location>
</feature>
<name>A0A433A2T1_9FUNG</name>
<reference evidence="2 3" key="1">
    <citation type="journal article" date="2018" name="New Phytol.">
        <title>Phylogenomics of Endogonaceae and evolution of mycorrhizas within Mucoromycota.</title>
        <authorList>
            <person name="Chang Y."/>
            <person name="Desiro A."/>
            <person name="Na H."/>
            <person name="Sandor L."/>
            <person name="Lipzen A."/>
            <person name="Clum A."/>
            <person name="Barry K."/>
            <person name="Grigoriev I.V."/>
            <person name="Martin F.M."/>
            <person name="Stajich J.E."/>
            <person name="Smith M.E."/>
            <person name="Bonito G."/>
            <person name="Spatafora J.W."/>
        </authorList>
    </citation>
    <scope>NUCLEOTIDE SEQUENCE [LARGE SCALE GENOMIC DNA]</scope>
    <source>
        <strain evidence="2 3">GMNB39</strain>
    </source>
</reference>
<feature type="compositionally biased region" description="Low complexity" evidence="1">
    <location>
        <begin position="131"/>
        <end position="147"/>
    </location>
</feature>
<sequence length="273" mass="28536">MPIIVVITEVVQIDNLGVDSLLLRDATHRHSYGLPLSSQQPARSLHLHKLLQLVRLSSHIAHLLLLANVAGQGLNLALLSPTSPDPTPSYHHHYPAPLAPPSQSSIPTASPPSPSSLPRTFAPPPSPPPSSLLAHPPAHTSHTTPRASRARPRTAPPSPRSQPLRPALLARIVPRLRVRTTAPPPAARAPVLAPCGRTPPPPFAERAIDSCSGSSLGSGSDPDAAHSWGRRRAGLRRGAGRRWYGECAACPGAGAAAGQGCRACPGGRVVAAR</sequence>
<evidence type="ECO:0000313" key="3">
    <source>
        <dbReference type="Proteomes" id="UP000268093"/>
    </source>
</evidence>
<keyword evidence="3" id="KW-1185">Reference proteome</keyword>
<dbReference type="PRINTS" id="PR01217">
    <property type="entry name" value="PRICHEXTENSN"/>
</dbReference>
<dbReference type="AlphaFoldDB" id="A0A433A2T1"/>
<accession>A0A433A2T1</accession>
<feature type="compositionally biased region" description="Pro residues" evidence="1">
    <location>
        <begin position="109"/>
        <end position="130"/>
    </location>
</feature>
<gene>
    <name evidence="2" type="ORF">BC936DRAFT_141152</name>
</gene>